<accession>A0ABR4CG68</accession>
<evidence type="ECO:0000313" key="5">
    <source>
        <dbReference type="Proteomes" id="UP001595075"/>
    </source>
</evidence>
<feature type="region of interest" description="Disordered" evidence="1">
    <location>
        <begin position="308"/>
        <end position="397"/>
    </location>
</feature>
<dbReference type="Proteomes" id="UP001595075">
    <property type="component" value="Unassembled WGS sequence"/>
</dbReference>
<evidence type="ECO:0000259" key="2">
    <source>
        <dbReference type="PROSITE" id="PS50172"/>
    </source>
</evidence>
<feature type="domain" description="WGR" evidence="3">
    <location>
        <begin position="172"/>
        <end position="273"/>
    </location>
</feature>
<dbReference type="EMBL" id="JAZHXI010000008">
    <property type="protein sequence ID" value="KAL2068955.1"/>
    <property type="molecule type" value="Genomic_DNA"/>
</dbReference>
<evidence type="ECO:0000256" key="1">
    <source>
        <dbReference type="SAM" id="MobiDB-lite"/>
    </source>
</evidence>
<evidence type="ECO:0000259" key="3">
    <source>
        <dbReference type="PROSITE" id="PS51977"/>
    </source>
</evidence>
<keyword evidence="5" id="KW-1185">Reference proteome</keyword>
<feature type="compositionally biased region" description="Low complexity" evidence="1">
    <location>
        <begin position="345"/>
        <end position="354"/>
    </location>
</feature>
<protein>
    <recommendedName>
        <fullName evidence="6">BRCT domain-containing protein</fullName>
    </recommendedName>
</protein>
<organism evidence="4 5">
    <name type="scientific">Oculimacula yallundae</name>
    <dbReference type="NCBI Taxonomy" id="86028"/>
    <lineage>
        <taxon>Eukaryota</taxon>
        <taxon>Fungi</taxon>
        <taxon>Dikarya</taxon>
        <taxon>Ascomycota</taxon>
        <taxon>Pezizomycotina</taxon>
        <taxon>Leotiomycetes</taxon>
        <taxon>Helotiales</taxon>
        <taxon>Ploettnerulaceae</taxon>
        <taxon>Oculimacula</taxon>
    </lineage>
</organism>
<dbReference type="SUPFAM" id="SSF142921">
    <property type="entry name" value="WGR domain-like"/>
    <property type="match status" value="1"/>
</dbReference>
<sequence>MAPTKATYKKTCAVTKKIAPNPITARKTKTEKPQKQIFRGLTMSSAGVLRTIKGEASLEEIQRWLRYHGGVYEKEVTNETTHLICSIEEYKKGGEQVRKAWKLGTKKCKIVVFDWLEDSLHAKPKGKLSEKAYSLDRTILNMKKMNADKVREYRQKFAEGVRVSKELSNGSLYHIYYDDDAFEYKVMLSRIRLDGKTMIEKYTLYLFESHSKSPPIYMFGAKLSRTSRPLTYYRQDCVPMDFATAFHAFKKFFKEKTGINWDDRLERIIPKKIENGKEIEFSFFKYLPPIHGRPVGLLPYGYVRPEDRPMAVPPTQDQIEDVGYDTNSEVGDDDEGTSIRGSGEGSTASGSAQSNTVISISSDEEPSCFSNEDTPSILRDTPSDAAGSPDGAHVGVKNGAISVSSDEGAVDPWRDIGF</sequence>
<dbReference type="PROSITE" id="PS50172">
    <property type="entry name" value="BRCT"/>
    <property type="match status" value="1"/>
</dbReference>
<dbReference type="Pfam" id="PF00533">
    <property type="entry name" value="BRCT"/>
    <property type="match status" value="1"/>
</dbReference>
<evidence type="ECO:0000313" key="4">
    <source>
        <dbReference type="EMBL" id="KAL2068955.1"/>
    </source>
</evidence>
<dbReference type="InterPro" id="IPR001357">
    <property type="entry name" value="BRCT_dom"/>
</dbReference>
<reference evidence="4 5" key="1">
    <citation type="journal article" date="2024" name="Commun. Biol.">
        <title>Comparative genomic analysis of thermophilic fungi reveals convergent evolutionary adaptations and gene losses.</title>
        <authorList>
            <person name="Steindorff A.S."/>
            <person name="Aguilar-Pontes M.V."/>
            <person name="Robinson A.J."/>
            <person name="Andreopoulos B."/>
            <person name="LaButti K."/>
            <person name="Kuo A."/>
            <person name="Mondo S."/>
            <person name="Riley R."/>
            <person name="Otillar R."/>
            <person name="Haridas S."/>
            <person name="Lipzen A."/>
            <person name="Grimwood J."/>
            <person name="Schmutz J."/>
            <person name="Clum A."/>
            <person name="Reid I.D."/>
            <person name="Moisan M.C."/>
            <person name="Butler G."/>
            <person name="Nguyen T.T.M."/>
            <person name="Dewar K."/>
            <person name="Conant G."/>
            <person name="Drula E."/>
            <person name="Henrissat B."/>
            <person name="Hansel C."/>
            <person name="Singer S."/>
            <person name="Hutchinson M.I."/>
            <person name="de Vries R.P."/>
            <person name="Natvig D.O."/>
            <person name="Powell A.J."/>
            <person name="Tsang A."/>
            <person name="Grigoriev I.V."/>
        </authorList>
    </citation>
    <scope>NUCLEOTIDE SEQUENCE [LARGE SCALE GENOMIC DNA]</scope>
    <source>
        <strain evidence="4 5">CBS 494.80</strain>
    </source>
</reference>
<feature type="domain" description="BRCT" evidence="2">
    <location>
        <begin position="33"/>
        <end position="123"/>
    </location>
</feature>
<gene>
    <name evidence="4" type="ORF">VTL71DRAFT_15293</name>
</gene>
<evidence type="ECO:0008006" key="6">
    <source>
        <dbReference type="Google" id="ProtNLM"/>
    </source>
</evidence>
<proteinExistence type="predicted"/>
<dbReference type="InterPro" id="IPR008893">
    <property type="entry name" value="WGR_domain"/>
</dbReference>
<dbReference type="SUPFAM" id="SSF52113">
    <property type="entry name" value="BRCT domain"/>
    <property type="match status" value="1"/>
</dbReference>
<dbReference type="InterPro" id="IPR036930">
    <property type="entry name" value="WGR_dom_sf"/>
</dbReference>
<name>A0ABR4CG68_9HELO</name>
<dbReference type="Gene3D" id="3.40.50.10190">
    <property type="entry name" value="BRCT domain"/>
    <property type="match status" value="1"/>
</dbReference>
<dbReference type="PROSITE" id="PS51977">
    <property type="entry name" value="WGR"/>
    <property type="match status" value="1"/>
</dbReference>
<comment type="caution">
    <text evidence="4">The sequence shown here is derived from an EMBL/GenBank/DDBJ whole genome shotgun (WGS) entry which is preliminary data.</text>
</comment>
<dbReference type="InterPro" id="IPR036420">
    <property type="entry name" value="BRCT_dom_sf"/>
</dbReference>